<evidence type="ECO:0000313" key="1">
    <source>
        <dbReference type="EMBL" id="MDQ0204037.1"/>
    </source>
</evidence>
<proteinExistence type="predicted"/>
<keyword evidence="2" id="KW-1185">Reference proteome</keyword>
<dbReference type="EMBL" id="JAUSUE010000012">
    <property type="protein sequence ID" value="MDQ0204037.1"/>
    <property type="molecule type" value="Genomic_DNA"/>
</dbReference>
<gene>
    <name evidence="1" type="ORF">J2S01_001759</name>
</gene>
<protein>
    <submittedName>
        <fullName evidence="1">Uncharacterized protein</fullName>
    </submittedName>
</protein>
<evidence type="ECO:0000313" key="2">
    <source>
        <dbReference type="Proteomes" id="UP001239167"/>
    </source>
</evidence>
<name>A0ABT9Y870_9FIRM</name>
<sequence>MVPRIEKIARTAGVMTNYAYTQTDMQGNDLNRKKKKNPPSFKKMLHTAMEKTENDAYKVEINAQIR</sequence>
<reference evidence="1 2" key="1">
    <citation type="submission" date="2023-07" db="EMBL/GenBank/DDBJ databases">
        <title>Genomic Encyclopedia of Type Strains, Phase IV (KMG-IV): sequencing the most valuable type-strain genomes for metagenomic binning, comparative biology and taxonomic classification.</title>
        <authorList>
            <person name="Goeker M."/>
        </authorList>
    </citation>
    <scope>NUCLEOTIDE SEQUENCE [LARGE SCALE GENOMIC DNA]</scope>
    <source>
        <strain evidence="1 2">DSM 16980</strain>
    </source>
</reference>
<accession>A0ABT9Y870</accession>
<comment type="caution">
    <text evidence="1">The sequence shown here is derived from an EMBL/GenBank/DDBJ whole genome shotgun (WGS) entry which is preliminary data.</text>
</comment>
<dbReference type="Proteomes" id="UP001239167">
    <property type="component" value="Unassembled WGS sequence"/>
</dbReference>
<dbReference type="RefSeq" id="WP_307224178.1">
    <property type="nucleotide sequence ID" value="NZ_CP116940.1"/>
</dbReference>
<organism evidence="1 2">
    <name type="scientific">Pectinatus haikarae</name>
    <dbReference type="NCBI Taxonomy" id="349096"/>
    <lineage>
        <taxon>Bacteria</taxon>
        <taxon>Bacillati</taxon>
        <taxon>Bacillota</taxon>
        <taxon>Negativicutes</taxon>
        <taxon>Selenomonadales</taxon>
        <taxon>Selenomonadaceae</taxon>
        <taxon>Pectinatus</taxon>
    </lineage>
</organism>